<dbReference type="InterPro" id="IPR045177">
    <property type="entry name" value="FDM1-5/IDN2"/>
</dbReference>
<proteinExistence type="predicted"/>
<comment type="caution">
    <text evidence="1">The sequence shown here is derived from an EMBL/GenBank/DDBJ whole genome shotgun (WGS) entry which is preliminary data.</text>
</comment>
<sequence>MADEGDTEEKKKLESIEEELRYNKEVLDDMESLISALIYKERRANDEVQEARRQLFTAFKDSSANICVKRMGELDGKPFMNAVKVKYGHGGADLMHH</sequence>
<protein>
    <submittedName>
        <fullName evidence="1">Uncharacterized protein</fullName>
    </submittedName>
</protein>
<gene>
    <name evidence="1" type="ORF">C2S53_014146</name>
</gene>
<accession>A0AAD4P744</accession>
<dbReference type="EMBL" id="SDAM02000126">
    <property type="protein sequence ID" value="KAH6828370.1"/>
    <property type="molecule type" value="Genomic_DNA"/>
</dbReference>
<keyword evidence="2" id="KW-1185">Reference proteome</keyword>
<evidence type="ECO:0000313" key="1">
    <source>
        <dbReference type="EMBL" id="KAH6828370.1"/>
    </source>
</evidence>
<dbReference type="Proteomes" id="UP001190926">
    <property type="component" value="Unassembled WGS sequence"/>
</dbReference>
<dbReference type="PANTHER" id="PTHR21596:SF23">
    <property type="entry name" value="FACTOR OF DNA METHYLATION 4"/>
    <property type="match status" value="1"/>
</dbReference>
<dbReference type="GO" id="GO:0080188">
    <property type="term" value="P:gene silencing by siRNA-directed DNA methylation"/>
    <property type="evidence" value="ECO:0007669"/>
    <property type="project" value="InterPro"/>
</dbReference>
<dbReference type="PANTHER" id="PTHR21596">
    <property type="entry name" value="RIBONUCLEASE P SUBUNIT P38"/>
    <property type="match status" value="1"/>
</dbReference>
<evidence type="ECO:0000313" key="2">
    <source>
        <dbReference type="Proteomes" id="UP001190926"/>
    </source>
</evidence>
<dbReference type="AlphaFoldDB" id="A0AAD4P744"/>
<organism evidence="1 2">
    <name type="scientific">Perilla frutescens var. hirtella</name>
    <name type="common">Perilla citriodora</name>
    <name type="synonym">Perilla setoyensis</name>
    <dbReference type="NCBI Taxonomy" id="608512"/>
    <lineage>
        <taxon>Eukaryota</taxon>
        <taxon>Viridiplantae</taxon>
        <taxon>Streptophyta</taxon>
        <taxon>Embryophyta</taxon>
        <taxon>Tracheophyta</taxon>
        <taxon>Spermatophyta</taxon>
        <taxon>Magnoliopsida</taxon>
        <taxon>eudicotyledons</taxon>
        <taxon>Gunneridae</taxon>
        <taxon>Pentapetalae</taxon>
        <taxon>asterids</taxon>
        <taxon>lamiids</taxon>
        <taxon>Lamiales</taxon>
        <taxon>Lamiaceae</taxon>
        <taxon>Nepetoideae</taxon>
        <taxon>Elsholtzieae</taxon>
        <taxon>Perilla</taxon>
    </lineage>
</organism>
<reference evidence="1 2" key="1">
    <citation type="journal article" date="2021" name="Nat. Commun.">
        <title>Incipient diploidization of the medicinal plant Perilla within 10,000 years.</title>
        <authorList>
            <person name="Zhang Y."/>
            <person name="Shen Q."/>
            <person name="Leng L."/>
            <person name="Zhang D."/>
            <person name="Chen S."/>
            <person name="Shi Y."/>
            <person name="Ning Z."/>
            <person name="Chen S."/>
        </authorList>
    </citation>
    <scope>NUCLEOTIDE SEQUENCE [LARGE SCALE GENOMIC DNA]</scope>
    <source>
        <strain evidence="2">cv. PC099</strain>
    </source>
</reference>
<name>A0AAD4P744_PERFH</name>